<dbReference type="Pfam" id="PF00512">
    <property type="entry name" value="HisKA"/>
    <property type="match status" value="1"/>
</dbReference>
<comment type="catalytic activity">
    <reaction evidence="1">
        <text>ATP + protein L-histidine = ADP + protein N-phospho-L-histidine.</text>
        <dbReference type="EC" id="2.7.13.3"/>
    </reaction>
</comment>
<keyword evidence="8" id="KW-0812">Transmembrane</keyword>
<dbReference type="RefSeq" id="WP_170833229.1">
    <property type="nucleotide sequence ID" value="NZ_FNQO01000004.1"/>
</dbReference>
<evidence type="ECO:0000313" key="10">
    <source>
        <dbReference type="EMBL" id="SEA41278.1"/>
    </source>
</evidence>
<evidence type="ECO:0000313" key="11">
    <source>
        <dbReference type="Proteomes" id="UP000198658"/>
    </source>
</evidence>
<dbReference type="Proteomes" id="UP000198658">
    <property type="component" value="Unassembled WGS sequence"/>
</dbReference>
<evidence type="ECO:0000256" key="4">
    <source>
        <dbReference type="ARBA" id="ARBA00022553"/>
    </source>
</evidence>
<keyword evidence="11" id="KW-1185">Reference proteome</keyword>
<dbReference type="SUPFAM" id="SSF55874">
    <property type="entry name" value="ATPase domain of HSP90 chaperone/DNA topoisomerase II/histidine kinase"/>
    <property type="match status" value="1"/>
</dbReference>
<keyword evidence="7" id="KW-0902">Two-component regulatory system</keyword>
<dbReference type="STRING" id="658218.SAMN05216562_2986"/>
<feature type="domain" description="HAMP" evidence="9">
    <location>
        <begin position="161"/>
        <end position="214"/>
    </location>
</feature>
<dbReference type="AlphaFoldDB" id="A0A1H4AZN9"/>
<dbReference type="Gene3D" id="3.30.565.10">
    <property type="entry name" value="Histidine kinase-like ATPase, C-terminal domain"/>
    <property type="match status" value="1"/>
</dbReference>
<name>A0A1H4AZN9_9GAMM</name>
<proteinExistence type="predicted"/>
<keyword evidence="4" id="KW-0597">Phosphoprotein</keyword>
<dbReference type="InterPro" id="IPR003661">
    <property type="entry name" value="HisK_dim/P_dom"/>
</dbReference>
<evidence type="ECO:0000259" key="9">
    <source>
        <dbReference type="PROSITE" id="PS50885"/>
    </source>
</evidence>
<feature type="transmembrane region" description="Helical" evidence="8">
    <location>
        <begin position="137"/>
        <end position="157"/>
    </location>
</feature>
<dbReference type="EMBL" id="FNQO01000004">
    <property type="protein sequence ID" value="SEA41278.1"/>
    <property type="molecule type" value="Genomic_DNA"/>
</dbReference>
<dbReference type="SMART" id="SM00388">
    <property type="entry name" value="HisKA"/>
    <property type="match status" value="1"/>
</dbReference>
<dbReference type="InterPro" id="IPR003660">
    <property type="entry name" value="HAMP_dom"/>
</dbReference>
<protein>
    <recommendedName>
        <fullName evidence="3">histidine kinase</fullName>
        <ecNumber evidence="3">2.7.13.3</ecNumber>
    </recommendedName>
</protein>
<dbReference type="GO" id="GO:0000155">
    <property type="term" value="F:phosphorelay sensor kinase activity"/>
    <property type="evidence" value="ECO:0007669"/>
    <property type="project" value="InterPro"/>
</dbReference>
<dbReference type="InterPro" id="IPR036097">
    <property type="entry name" value="HisK_dim/P_sf"/>
</dbReference>
<evidence type="ECO:0000256" key="6">
    <source>
        <dbReference type="ARBA" id="ARBA00022777"/>
    </source>
</evidence>
<keyword evidence="8" id="KW-1133">Transmembrane helix</keyword>
<dbReference type="SUPFAM" id="SSF47384">
    <property type="entry name" value="Homodimeric domain of signal transducing histidine kinase"/>
    <property type="match status" value="1"/>
</dbReference>
<evidence type="ECO:0000256" key="7">
    <source>
        <dbReference type="ARBA" id="ARBA00023012"/>
    </source>
</evidence>
<evidence type="ECO:0000256" key="3">
    <source>
        <dbReference type="ARBA" id="ARBA00012438"/>
    </source>
</evidence>
<comment type="subcellular location">
    <subcellularLocation>
        <location evidence="2">Membrane</location>
    </subcellularLocation>
</comment>
<evidence type="ECO:0000256" key="5">
    <source>
        <dbReference type="ARBA" id="ARBA00022679"/>
    </source>
</evidence>
<evidence type="ECO:0000256" key="2">
    <source>
        <dbReference type="ARBA" id="ARBA00004370"/>
    </source>
</evidence>
<dbReference type="EC" id="2.7.13.3" evidence="3"/>
<keyword evidence="8" id="KW-0472">Membrane</keyword>
<dbReference type="CDD" id="cd00082">
    <property type="entry name" value="HisKA"/>
    <property type="match status" value="1"/>
</dbReference>
<dbReference type="InterPro" id="IPR036890">
    <property type="entry name" value="HATPase_C_sf"/>
</dbReference>
<dbReference type="Gene3D" id="1.10.287.130">
    <property type="match status" value="1"/>
</dbReference>
<dbReference type="PROSITE" id="PS50885">
    <property type="entry name" value="HAMP"/>
    <property type="match status" value="1"/>
</dbReference>
<gene>
    <name evidence="10" type="ORF">SAMN05216562_2986</name>
</gene>
<dbReference type="GO" id="GO:0005886">
    <property type="term" value="C:plasma membrane"/>
    <property type="evidence" value="ECO:0007669"/>
    <property type="project" value="TreeGrafter"/>
</dbReference>
<sequence>MRVNRSLQRRVFATFGAFTLLLCLLYSAICALAAYVIEDQVLDNLLADEVRYIETEFQASGELPPPRLPYIELYHDNKPAPQDLLAAIPDGKTRAEWFADGERHFHLRRLDLDENTSPILAAEVSRLLTVSRQSGNLLWLLISALLATAVLALWTAFRLSSRTVRPVLLLAEEVENRQPHSAALSLTASSARDEIGFLARTLEGALNQLESALQRETEFTRDVSHELRTAITIAKNTLALSGRRELSAQETEQLHGALTEMENTITSLLALARAESAEQVSFGLRHLLEERLLARHHCIAKAQFRIQIELPDNIRALGNRHLSALLVDNLLDNALRHASRAELRIYQDGDALVFENPVAEVPDTKAAFLPRHKGARSDGMGQGLFLAKRILNALDWDFSARCNNGLFSCTVHPKLFT</sequence>
<evidence type="ECO:0000256" key="8">
    <source>
        <dbReference type="SAM" id="Phobius"/>
    </source>
</evidence>
<reference evidence="11" key="1">
    <citation type="submission" date="2016-10" db="EMBL/GenBank/DDBJ databases">
        <authorList>
            <person name="Varghese N."/>
            <person name="Submissions S."/>
        </authorList>
    </citation>
    <scope>NUCLEOTIDE SEQUENCE [LARGE SCALE GENOMIC DNA]</scope>
    <source>
        <strain evidence="11">CGMCC 1.10657</strain>
    </source>
</reference>
<organism evidence="10 11">
    <name type="scientific">Microbulbifer marinus</name>
    <dbReference type="NCBI Taxonomy" id="658218"/>
    <lineage>
        <taxon>Bacteria</taxon>
        <taxon>Pseudomonadati</taxon>
        <taxon>Pseudomonadota</taxon>
        <taxon>Gammaproteobacteria</taxon>
        <taxon>Cellvibrionales</taxon>
        <taxon>Microbulbiferaceae</taxon>
        <taxon>Microbulbifer</taxon>
    </lineage>
</organism>
<dbReference type="PANTHER" id="PTHR45436">
    <property type="entry name" value="SENSOR HISTIDINE KINASE YKOH"/>
    <property type="match status" value="1"/>
</dbReference>
<feature type="transmembrane region" description="Helical" evidence="8">
    <location>
        <begin position="12"/>
        <end position="37"/>
    </location>
</feature>
<evidence type="ECO:0000256" key="1">
    <source>
        <dbReference type="ARBA" id="ARBA00000085"/>
    </source>
</evidence>
<keyword evidence="6 10" id="KW-0418">Kinase</keyword>
<accession>A0A1H4AZN9</accession>
<dbReference type="PANTHER" id="PTHR45436:SF16">
    <property type="entry name" value="HISTIDINE KINASE"/>
    <property type="match status" value="1"/>
</dbReference>
<keyword evidence="5" id="KW-0808">Transferase</keyword>
<dbReference type="InterPro" id="IPR050428">
    <property type="entry name" value="TCS_sensor_his_kinase"/>
</dbReference>